<keyword evidence="6" id="KW-0966">Cell projection</keyword>
<dbReference type="RefSeq" id="WP_175277526.1">
    <property type="nucleotide sequence ID" value="NZ_CP054836.1"/>
</dbReference>
<dbReference type="PANTHER" id="PTHR42792">
    <property type="entry name" value="FLAGELLIN"/>
    <property type="match status" value="1"/>
</dbReference>
<dbReference type="Pfam" id="PF00669">
    <property type="entry name" value="Flagellin_N"/>
    <property type="match status" value="1"/>
</dbReference>
<dbReference type="Proteomes" id="UP000509367">
    <property type="component" value="Chromosome"/>
</dbReference>
<dbReference type="AlphaFoldDB" id="A0A6N1VFL0"/>
<evidence type="ECO:0000256" key="3">
    <source>
        <dbReference type="RuleBase" id="RU362073"/>
    </source>
</evidence>
<comment type="subcellular location">
    <subcellularLocation>
        <location evidence="3">Secreted</location>
    </subcellularLocation>
    <subcellularLocation>
        <location evidence="3">Bacterial flagellum</location>
    </subcellularLocation>
</comment>
<gene>
    <name evidence="6" type="ORF">HTY61_14825</name>
</gene>
<feature type="domain" description="Flagellin N-terminal" evidence="4">
    <location>
        <begin position="4"/>
        <end position="134"/>
    </location>
</feature>
<dbReference type="EMBL" id="CP054836">
    <property type="protein sequence ID" value="QKV19634.1"/>
    <property type="molecule type" value="Genomic_DNA"/>
</dbReference>
<keyword evidence="7" id="KW-1185">Reference proteome</keyword>
<dbReference type="PANTHER" id="PTHR42792:SF2">
    <property type="entry name" value="FLAGELLIN"/>
    <property type="match status" value="1"/>
</dbReference>
<reference evidence="6 7" key="1">
    <citation type="submission" date="2020-06" db="EMBL/GenBank/DDBJ databases">
        <title>Oricola thermophila sp. nov. isolated from a tidal sediments.</title>
        <authorList>
            <person name="Kwon K.K."/>
            <person name="Yang S.-H."/>
            <person name="Park M.-J."/>
        </authorList>
    </citation>
    <scope>NUCLEOTIDE SEQUENCE [LARGE SCALE GENOMIC DNA]</scope>
    <source>
        <strain evidence="6 7">MEBiC13590</strain>
    </source>
</reference>
<evidence type="ECO:0000259" key="5">
    <source>
        <dbReference type="Pfam" id="PF00700"/>
    </source>
</evidence>
<dbReference type="GO" id="GO:0009288">
    <property type="term" value="C:bacterial-type flagellum"/>
    <property type="evidence" value="ECO:0007669"/>
    <property type="project" value="UniProtKB-SubCell"/>
</dbReference>
<comment type="function">
    <text evidence="3">Flagellin is the subunit protein which polymerizes to form the filaments of bacterial flagella.</text>
</comment>
<organism evidence="6 7">
    <name type="scientific">Oricola thermophila</name>
    <dbReference type="NCBI Taxonomy" id="2742145"/>
    <lineage>
        <taxon>Bacteria</taxon>
        <taxon>Pseudomonadati</taxon>
        <taxon>Pseudomonadota</taxon>
        <taxon>Alphaproteobacteria</taxon>
        <taxon>Hyphomicrobiales</taxon>
        <taxon>Ahrensiaceae</taxon>
        <taxon>Oricola</taxon>
    </lineage>
</organism>
<evidence type="ECO:0000256" key="2">
    <source>
        <dbReference type="ARBA" id="ARBA00023143"/>
    </source>
</evidence>
<keyword evidence="6" id="KW-0969">Cilium</keyword>
<keyword evidence="2 3" id="KW-0975">Bacterial flagellum</keyword>
<comment type="similarity">
    <text evidence="1 3">Belongs to the bacterial flagellin family.</text>
</comment>
<dbReference type="KEGG" id="orm:HTY61_14825"/>
<evidence type="ECO:0000256" key="1">
    <source>
        <dbReference type="ARBA" id="ARBA00005709"/>
    </source>
</evidence>
<dbReference type="InterPro" id="IPR001029">
    <property type="entry name" value="Flagellin_N"/>
</dbReference>
<evidence type="ECO:0000313" key="6">
    <source>
        <dbReference type="EMBL" id="QKV19634.1"/>
    </source>
</evidence>
<keyword evidence="3" id="KW-0964">Secreted</keyword>
<dbReference type="SUPFAM" id="SSF64518">
    <property type="entry name" value="Phase 1 flagellin"/>
    <property type="match status" value="1"/>
</dbReference>
<dbReference type="InterPro" id="IPR001492">
    <property type="entry name" value="Flagellin"/>
</dbReference>
<dbReference type="InterPro" id="IPR046358">
    <property type="entry name" value="Flagellin_C"/>
</dbReference>
<protein>
    <recommendedName>
        <fullName evidence="3">Flagellin</fullName>
    </recommendedName>
</protein>
<dbReference type="GO" id="GO:0005198">
    <property type="term" value="F:structural molecule activity"/>
    <property type="evidence" value="ECO:0007669"/>
    <property type="project" value="UniProtKB-UniRule"/>
</dbReference>
<feature type="domain" description="Flagellin C-terminal" evidence="5">
    <location>
        <begin position="226"/>
        <end position="309"/>
    </location>
</feature>
<dbReference type="NCBIfam" id="NF009329">
    <property type="entry name" value="PRK12687.1"/>
    <property type="match status" value="1"/>
</dbReference>
<keyword evidence="6" id="KW-0282">Flagellum</keyword>
<evidence type="ECO:0000259" key="4">
    <source>
        <dbReference type="Pfam" id="PF00669"/>
    </source>
</evidence>
<dbReference type="Gene3D" id="1.20.1330.10">
    <property type="entry name" value="f41 fragment of flagellin, N-terminal domain"/>
    <property type="match status" value="1"/>
</dbReference>
<dbReference type="Pfam" id="PF00700">
    <property type="entry name" value="Flagellin_C"/>
    <property type="match status" value="1"/>
</dbReference>
<sequence>MSSIMTNTSAMTALQALQTTNRNIEETQNRISTGYRISEAADNAAYWSIATTMRSDNKVLSTVQDALGLGAGLVDTAYTATNTVIEYVDEIKSKIAAATQSGLDKSKIQSEIIQLIDGIRSTATSASYAGSNWLVTETGAAATQEIVSSFTRDATGAISLGTITITLADYALIDITTATGTSQVGLLENVTFSYTPATATSSTSVTGFDLTALDVTTADLERALVGVDHILGQLTKRASDLGAIKKRIDLQTSFVDNLMDAMERGIGQLVDADMEEESTRLQALQVQQQLGIQALSIANSNAQMILQLFQN</sequence>
<proteinExistence type="inferred from homology"/>
<name>A0A6N1VFL0_9HYPH</name>
<evidence type="ECO:0000313" key="7">
    <source>
        <dbReference type="Proteomes" id="UP000509367"/>
    </source>
</evidence>
<accession>A0A6N1VFL0</accession>
<dbReference type="GO" id="GO:0005576">
    <property type="term" value="C:extracellular region"/>
    <property type="evidence" value="ECO:0007669"/>
    <property type="project" value="UniProtKB-SubCell"/>
</dbReference>